<organism evidence="2 3">
    <name type="scientific">Paramuricea clavata</name>
    <name type="common">Red gorgonian</name>
    <name type="synonym">Violescent sea-whip</name>
    <dbReference type="NCBI Taxonomy" id="317549"/>
    <lineage>
        <taxon>Eukaryota</taxon>
        <taxon>Metazoa</taxon>
        <taxon>Cnidaria</taxon>
        <taxon>Anthozoa</taxon>
        <taxon>Octocorallia</taxon>
        <taxon>Malacalcyonacea</taxon>
        <taxon>Plexauridae</taxon>
        <taxon>Paramuricea</taxon>
    </lineage>
</organism>
<gene>
    <name evidence="2" type="ORF">PACLA_8A043141</name>
</gene>
<proteinExistence type="predicted"/>
<evidence type="ECO:0000256" key="1">
    <source>
        <dbReference type="SAM" id="MobiDB-lite"/>
    </source>
</evidence>
<name>A0A6S7KTJ8_PARCT</name>
<dbReference type="OrthoDB" id="6021232at2759"/>
<feature type="region of interest" description="Disordered" evidence="1">
    <location>
        <begin position="99"/>
        <end position="130"/>
    </location>
</feature>
<accession>A0A6S7KTJ8</accession>
<reference evidence="2" key="1">
    <citation type="submission" date="2020-04" db="EMBL/GenBank/DDBJ databases">
        <authorList>
            <person name="Alioto T."/>
            <person name="Alioto T."/>
            <person name="Gomez Garrido J."/>
        </authorList>
    </citation>
    <scope>NUCLEOTIDE SEQUENCE</scope>
    <source>
        <strain evidence="2">A484AB</strain>
    </source>
</reference>
<dbReference type="PANTHER" id="PTHR46704">
    <property type="entry name" value="CXC DOMAIN-CONTAINING PROTEIN-RELATED"/>
    <property type="match status" value="1"/>
</dbReference>
<evidence type="ECO:0000313" key="3">
    <source>
        <dbReference type="Proteomes" id="UP001152795"/>
    </source>
</evidence>
<sequence>MDKGSDCSDGICVIHFEGKEWQIKYLTQETLDKIVERREHWLCLSSEYKDFTKVAKKSFEFIPESLNVNYIAKNYFYHSACYRNFTDISKFERAKKTLGNAGRKRQGDCPSEKEEEVKPTPEKVPRTTRQSFATAHATSASGSSSVLPKSCLICKQPGPIFFTDKATKKRVKQELSVAQTLTAGILEKAATAFEEFCTPINEQRIIKNMEILFLSYLLKTFISCVQEIEHIDVPYQAARLKTRIGMRYPQIIFHASKTMNKGTLVYADNVIPGEVADDLMEIRHNTQDDDDEFNADDPLSDITQTSSQVNGCSFQDFFPVAMEIKKLLQESKGIDAHWSPDSHDLTLQSARKSIPVKLYNFLAWAMGFSDQPLREERHDTALAIASSRGQDIIIPRNINPGMFATVVWDNNDFNEETVSGKGTTHVANGIMLQNGNTTLGDHVTVRWTGLNTQVHKEIPTVTNIGYLPVIDAPVTDLATVNALLKHSVSICQRLQLPEIVLVFDEALYAKAQMLRWKNEEYKNRLVIRLGDFHTIMSFCSAIAKIFKDAGLEDIMIESEIVAPGSVKGVLSGKHYNRSVRVHKLIYEAMQRMRFEAFEKSLASSASNQFDSVGISVLEDSERESFTEICTSKQVNDAKRAYDTFVEKRSEENPTFALWSKYIDMVQLLLLYIRATRTSNWELHLSSLRSTIPCFFAPDRVNYSRYAPCYWLEMLCLEKTHPCK</sequence>
<feature type="compositionally biased region" description="Basic and acidic residues" evidence="1">
    <location>
        <begin position="105"/>
        <end position="125"/>
    </location>
</feature>
<dbReference type="Proteomes" id="UP001152795">
    <property type="component" value="Unassembled WGS sequence"/>
</dbReference>
<dbReference type="PANTHER" id="PTHR46704:SF9">
    <property type="entry name" value="BHLH DOMAIN-CONTAINING PROTEIN"/>
    <property type="match status" value="1"/>
</dbReference>
<protein>
    <submittedName>
        <fullName evidence="2">Uncharacterized protein</fullName>
    </submittedName>
</protein>
<dbReference type="EMBL" id="CACRXK020012629">
    <property type="protein sequence ID" value="CAB4023689.1"/>
    <property type="molecule type" value="Genomic_DNA"/>
</dbReference>
<keyword evidence="3" id="KW-1185">Reference proteome</keyword>
<dbReference type="AlphaFoldDB" id="A0A6S7KTJ8"/>
<evidence type="ECO:0000313" key="2">
    <source>
        <dbReference type="EMBL" id="CAB4023689.1"/>
    </source>
</evidence>
<comment type="caution">
    <text evidence="2">The sequence shown here is derived from an EMBL/GenBank/DDBJ whole genome shotgun (WGS) entry which is preliminary data.</text>
</comment>